<feature type="region of interest" description="Disordered" evidence="1">
    <location>
        <begin position="34"/>
        <end position="83"/>
    </location>
</feature>
<protein>
    <submittedName>
        <fullName evidence="2">Uncharacterized protein</fullName>
    </submittedName>
</protein>
<dbReference type="RefSeq" id="WP_285981557.1">
    <property type="nucleotide sequence ID" value="NZ_JASVDS010000002.1"/>
</dbReference>
<organism evidence="2 3">
    <name type="scientific">Roseateles subflavus</name>
    <dbReference type="NCBI Taxonomy" id="3053353"/>
    <lineage>
        <taxon>Bacteria</taxon>
        <taxon>Pseudomonadati</taxon>
        <taxon>Pseudomonadota</taxon>
        <taxon>Betaproteobacteria</taxon>
        <taxon>Burkholderiales</taxon>
        <taxon>Sphaerotilaceae</taxon>
        <taxon>Roseateles</taxon>
    </lineage>
</organism>
<evidence type="ECO:0000313" key="3">
    <source>
        <dbReference type="Proteomes" id="UP001238603"/>
    </source>
</evidence>
<proteinExistence type="predicted"/>
<reference evidence="2 3" key="1">
    <citation type="submission" date="2023-06" db="EMBL/GenBank/DDBJ databases">
        <title>Pelomonas sp. APW6 16S ribosomal RNA gene genome sequencing and assembly.</title>
        <authorList>
            <person name="Woo H."/>
        </authorList>
    </citation>
    <scope>NUCLEOTIDE SEQUENCE [LARGE SCALE GENOMIC DNA]</scope>
    <source>
        <strain evidence="2 3">APW6</strain>
    </source>
</reference>
<gene>
    <name evidence="2" type="ORF">QRD43_05845</name>
</gene>
<feature type="compositionally biased region" description="Gly residues" evidence="1">
    <location>
        <begin position="73"/>
        <end position="83"/>
    </location>
</feature>
<sequence>MQKIIKTSRLSVVSSTTDHLSALLRRVTQWLSAPPARREAAAQEPTPSMAHEGRPRRRAGDPIGSVHFDGERLGGWPGEGRIR</sequence>
<evidence type="ECO:0000256" key="1">
    <source>
        <dbReference type="SAM" id="MobiDB-lite"/>
    </source>
</evidence>
<evidence type="ECO:0000313" key="2">
    <source>
        <dbReference type="EMBL" id="MDL5031424.1"/>
    </source>
</evidence>
<dbReference type="Proteomes" id="UP001238603">
    <property type="component" value="Unassembled WGS sequence"/>
</dbReference>
<comment type="caution">
    <text evidence="2">The sequence shown here is derived from an EMBL/GenBank/DDBJ whole genome shotgun (WGS) entry which is preliminary data.</text>
</comment>
<dbReference type="EMBL" id="JASVDS010000002">
    <property type="protein sequence ID" value="MDL5031424.1"/>
    <property type="molecule type" value="Genomic_DNA"/>
</dbReference>
<name>A0ABT7LEZ1_9BURK</name>
<keyword evidence="3" id="KW-1185">Reference proteome</keyword>
<accession>A0ABT7LEZ1</accession>